<dbReference type="RefSeq" id="WP_128982592.1">
    <property type="nucleotide sequence ID" value="NZ_PDKJ01000013.1"/>
</dbReference>
<evidence type="ECO:0000313" key="3">
    <source>
        <dbReference type="Proteomes" id="UP000290172"/>
    </source>
</evidence>
<reference evidence="2 3" key="1">
    <citation type="submission" date="2017-10" db="EMBL/GenBank/DDBJ databases">
        <title>Genomics of the genus Arcobacter.</title>
        <authorList>
            <person name="Perez-Cataluna A."/>
            <person name="Figueras M.J."/>
        </authorList>
    </citation>
    <scope>NUCLEOTIDE SEQUENCE [LARGE SCALE GENOMIC DNA]</scope>
    <source>
        <strain evidence="2 3">CECT 8993</strain>
    </source>
</reference>
<comment type="similarity">
    <text evidence="1">Belongs to the short-chain dehydrogenases/reductases (SDR) family.</text>
</comment>
<dbReference type="Gene3D" id="3.40.50.720">
    <property type="entry name" value="NAD(P)-binding Rossmann-like Domain"/>
    <property type="match status" value="1"/>
</dbReference>
<protein>
    <recommendedName>
        <fullName evidence="4">Short-chain dehydrogenase</fullName>
    </recommendedName>
</protein>
<evidence type="ECO:0008006" key="4">
    <source>
        <dbReference type="Google" id="ProtNLM"/>
    </source>
</evidence>
<evidence type="ECO:0000313" key="2">
    <source>
        <dbReference type="EMBL" id="RXJ66619.1"/>
    </source>
</evidence>
<dbReference type="AlphaFoldDB" id="A0A4Q0YC07"/>
<dbReference type="EMBL" id="PDKJ01000013">
    <property type="protein sequence ID" value="RXJ66619.1"/>
    <property type="molecule type" value="Genomic_DNA"/>
</dbReference>
<dbReference type="Proteomes" id="UP000290172">
    <property type="component" value="Unassembled WGS sequence"/>
</dbReference>
<gene>
    <name evidence="2" type="ORF">CRV08_12380</name>
</gene>
<dbReference type="PANTHER" id="PTHR42879">
    <property type="entry name" value="3-OXOACYL-(ACYL-CARRIER-PROTEIN) REDUCTASE"/>
    <property type="match status" value="1"/>
</dbReference>
<dbReference type="SUPFAM" id="SSF51735">
    <property type="entry name" value="NAD(P)-binding Rossmann-fold domains"/>
    <property type="match status" value="1"/>
</dbReference>
<proteinExistence type="inferred from homology"/>
<evidence type="ECO:0000256" key="1">
    <source>
        <dbReference type="ARBA" id="ARBA00006484"/>
    </source>
</evidence>
<sequence>MKKSIIFSISSDIGYNLSLKLLEENHTIYGTYNTYSDNVKKLEELGVKLFKCNLLKDNEINATINLIKQYCSHWDNLFILQASMNPIGLLEKTNMIDWEKSIKLNFINQIKIIKELLDTRNLEITPSVITFAGGGTNNATKNFSAYTISKISLIKMMELLYTEYSNVKFTCIGPGWVKTKIHEETIQAKNKALEAYNETVKHLDADDFTKMDEVIKCLLWIIKSKKEIVSGRNFSVTHDKWGTKELEKELEKNSNMYKLRREGNQWK</sequence>
<dbReference type="PANTHER" id="PTHR42879:SF2">
    <property type="entry name" value="3-OXOACYL-[ACYL-CARRIER-PROTEIN] REDUCTASE FABG"/>
    <property type="match status" value="1"/>
</dbReference>
<organism evidence="2 3">
    <name type="scientific">Halarcobacter ebronensis</name>
    <dbReference type="NCBI Taxonomy" id="1462615"/>
    <lineage>
        <taxon>Bacteria</taxon>
        <taxon>Pseudomonadati</taxon>
        <taxon>Campylobacterota</taxon>
        <taxon>Epsilonproteobacteria</taxon>
        <taxon>Campylobacterales</taxon>
        <taxon>Arcobacteraceae</taxon>
        <taxon>Halarcobacter</taxon>
    </lineage>
</organism>
<dbReference type="InterPro" id="IPR036291">
    <property type="entry name" value="NAD(P)-bd_dom_sf"/>
</dbReference>
<name>A0A4Q0YC07_9BACT</name>
<comment type="caution">
    <text evidence="2">The sequence shown here is derived from an EMBL/GenBank/DDBJ whole genome shotgun (WGS) entry which is preliminary data.</text>
</comment>
<dbReference type="Pfam" id="PF13561">
    <property type="entry name" value="adh_short_C2"/>
    <property type="match status" value="1"/>
</dbReference>
<accession>A0A4Q0YC07</accession>
<dbReference type="InterPro" id="IPR050259">
    <property type="entry name" value="SDR"/>
</dbReference>
<dbReference type="InterPro" id="IPR002347">
    <property type="entry name" value="SDR_fam"/>
</dbReference>